<dbReference type="PANTHER" id="PTHR21660:SF1">
    <property type="entry name" value="ACYL-COENZYME A THIOESTERASE 13"/>
    <property type="match status" value="1"/>
</dbReference>
<dbReference type="Gene3D" id="3.10.129.10">
    <property type="entry name" value="Hotdog Thioesterase"/>
    <property type="match status" value="1"/>
</dbReference>
<dbReference type="Proteomes" id="UP000094527">
    <property type="component" value="Unassembled WGS sequence"/>
</dbReference>
<dbReference type="InterPro" id="IPR029069">
    <property type="entry name" value="HotDog_dom_sf"/>
</dbReference>
<dbReference type="OrthoDB" id="46529at2759"/>
<evidence type="ECO:0000256" key="1">
    <source>
        <dbReference type="ARBA" id="ARBA00022801"/>
    </source>
</evidence>
<dbReference type="EMBL" id="LJIJ01000442">
    <property type="protein sequence ID" value="ODM97444.1"/>
    <property type="molecule type" value="Genomic_DNA"/>
</dbReference>
<protein>
    <submittedName>
        <fullName evidence="2">Acyl-coenzyme A thioesterase 13</fullName>
    </submittedName>
</protein>
<dbReference type="InterPro" id="IPR039298">
    <property type="entry name" value="ACOT13"/>
</dbReference>
<keyword evidence="3" id="KW-1185">Reference proteome</keyword>
<reference evidence="2 3" key="1">
    <citation type="journal article" date="2016" name="Genome Biol. Evol.">
        <title>Gene Family Evolution Reflects Adaptation to Soil Environmental Stressors in the Genome of the Collembolan Orchesella cincta.</title>
        <authorList>
            <person name="Faddeeva-Vakhrusheva A."/>
            <person name="Derks M.F."/>
            <person name="Anvar S.Y."/>
            <person name="Agamennone V."/>
            <person name="Suring W."/>
            <person name="Smit S."/>
            <person name="van Straalen N.M."/>
            <person name="Roelofs D."/>
        </authorList>
    </citation>
    <scope>NUCLEOTIDE SEQUENCE [LARGE SCALE GENOMIC DNA]</scope>
    <source>
        <tissue evidence="2">Mixed pool</tissue>
    </source>
</reference>
<dbReference type="PANTHER" id="PTHR21660">
    <property type="entry name" value="THIOESTERASE SUPERFAMILY MEMBER-RELATED"/>
    <property type="match status" value="1"/>
</dbReference>
<comment type="caution">
    <text evidence="2">The sequence shown here is derived from an EMBL/GenBank/DDBJ whole genome shotgun (WGS) entry which is preliminary data.</text>
</comment>
<keyword evidence="1" id="KW-0378">Hydrolase</keyword>
<dbReference type="STRING" id="48709.A0A1D2MXB6"/>
<organism evidence="2 3">
    <name type="scientific">Orchesella cincta</name>
    <name type="common">Springtail</name>
    <name type="synonym">Podura cincta</name>
    <dbReference type="NCBI Taxonomy" id="48709"/>
    <lineage>
        <taxon>Eukaryota</taxon>
        <taxon>Metazoa</taxon>
        <taxon>Ecdysozoa</taxon>
        <taxon>Arthropoda</taxon>
        <taxon>Hexapoda</taxon>
        <taxon>Collembola</taxon>
        <taxon>Entomobryomorpha</taxon>
        <taxon>Entomobryoidea</taxon>
        <taxon>Orchesellidae</taxon>
        <taxon>Orchesellinae</taxon>
        <taxon>Orchesella</taxon>
    </lineage>
</organism>
<gene>
    <name evidence="2" type="ORF">Ocin01_09241</name>
</gene>
<evidence type="ECO:0000313" key="3">
    <source>
        <dbReference type="Proteomes" id="UP000094527"/>
    </source>
</evidence>
<dbReference type="AlphaFoldDB" id="A0A1D2MXB6"/>
<evidence type="ECO:0000313" key="2">
    <source>
        <dbReference type="EMBL" id="ODM97444.1"/>
    </source>
</evidence>
<dbReference type="SUPFAM" id="SSF54637">
    <property type="entry name" value="Thioesterase/thiol ester dehydrase-isomerase"/>
    <property type="match status" value="1"/>
</dbReference>
<accession>A0A1D2MXB6</accession>
<dbReference type="GO" id="GO:0047617">
    <property type="term" value="F:fatty acyl-CoA hydrolase activity"/>
    <property type="evidence" value="ECO:0007669"/>
    <property type="project" value="InterPro"/>
</dbReference>
<sequence>MASRAGLELVQKMMAQRISSGCIDQLLLNKVKVTSVGEGTLTAVMTVEKEHANIGGTLHGAMSTYLVDAMSTLTLATCPGVKNVGVSLNINMT</sequence>
<name>A0A1D2MXB6_ORCCI</name>
<proteinExistence type="predicted"/>